<name>A0A263CW83_9PSEU</name>
<evidence type="ECO:0000313" key="2">
    <source>
        <dbReference type="Proteomes" id="UP000242444"/>
    </source>
</evidence>
<evidence type="ECO:0000313" key="1">
    <source>
        <dbReference type="EMBL" id="OZM70218.1"/>
    </source>
</evidence>
<evidence type="ECO:0008006" key="3">
    <source>
        <dbReference type="Google" id="ProtNLM"/>
    </source>
</evidence>
<organism evidence="1 2">
    <name type="scientific">Amycolatopsis antarctica</name>
    <dbReference type="NCBI Taxonomy" id="1854586"/>
    <lineage>
        <taxon>Bacteria</taxon>
        <taxon>Bacillati</taxon>
        <taxon>Actinomycetota</taxon>
        <taxon>Actinomycetes</taxon>
        <taxon>Pseudonocardiales</taxon>
        <taxon>Pseudonocardiaceae</taxon>
        <taxon>Amycolatopsis</taxon>
    </lineage>
</organism>
<dbReference type="AlphaFoldDB" id="A0A263CW83"/>
<sequence length="317" mass="34177">MTSTERSIGTSSLAALALRQHRWVIAGTTALVLGYLVYAISTGSEQARELTPAPPVGATGSSSLLVDLLPGLAALFAVFWAAPLLSREFEQRTHLLVWSQDVSRTRWFLGQTIVLLVAAAVLAAIAGLTASAVVDRIVAVRQDSYPRFLMPAFEASPVVQVGFAVFAIALGVTLSVLLRRTVLAMGGTLAVFLAVRSAVNSLIRPYYLPPERIATPLPNRDHVRNIPDTALQVDSGYLDATGAVVGDHTLCKPEVSAPLRETENCLRRRGAITEYTDVQPAERLLTFQLIETGLFLVLAVGLFFLAARALRRIQFTG</sequence>
<keyword evidence="2" id="KW-1185">Reference proteome</keyword>
<dbReference type="OrthoDB" id="3579673at2"/>
<dbReference type="Proteomes" id="UP000242444">
    <property type="component" value="Unassembled WGS sequence"/>
</dbReference>
<dbReference type="RefSeq" id="WP_094865722.1">
    <property type="nucleotide sequence ID" value="NZ_NKYE01000022.1"/>
</dbReference>
<accession>A0A263CW83</accession>
<reference evidence="1 2" key="1">
    <citation type="submission" date="2017-07" db="EMBL/GenBank/DDBJ databases">
        <title>Amycolatopsis antarcticus sp. nov., isolated from the surface of an Antarcticus brown macroalga.</title>
        <authorList>
            <person name="Wang J."/>
            <person name="Leiva S."/>
            <person name="Huang J."/>
            <person name="Huang Y."/>
        </authorList>
    </citation>
    <scope>NUCLEOTIDE SEQUENCE [LARGE SCALE GENOMIC DNA]</scope>
    <source>
        <strain evidence="1 2">AU-G6</strain>
    </source>
</reference>
<dbReference type="EMBL" id="NKYE01000022">
    <property type="protein sequence ID" value="OZM70218.1"/>
    <property type="molecule type" value="Genomic_DNA"/>
</dbReference>
<proteinExistence type="predicted"/>
<comment type="caution">
    <text evidence="1">The sequence shown here is derived from an EMBL/GenBank/DDBJ whole genome shotgun (WGS) entry which is preliminary data.</text>
</comment>
<gene>
    <name evidence="1" type="ORF">CFN78_26225</name>
</gene>
<dbReference type="InParanoid" id="A0A263CW83"/>
<protein>
    <recommendedName>
        <fullName evidence="3">ABC transporter permease</fullName>
    </recommendedName>
</protein>